<dbReference type="SMART" id="SM00547">
    <property type="entry name" value="ZnF_RBZ"/>
    <property type="match status" value="3"/>
</dbReference>
<dbReference type="PANTHER" id="PTHR23111:SF40">
    <property type="entry name" value="RNA-BINDING PROTEIN INVOLVED IN HETEROCHROMATIN ASSEMBLY-RELATED"/>
    <property type="match status" value="1"/>
</dbReference>
<keyword evidence="2 4" id="KW-0863">Zinc-finger</keyword>
<dbReference type="Proteomes" id="UP000596660">
    <property type="component" value="Unplaced"/>
</dbReference>
<dbReference type="Gramene" id="AUR62029872-RA">
    <property type="protein sequence ID" value="AUR62029872-RA:cds"/>
    <property type="gene ID" value="AUR62029872"/>
</dbReference>
<name>A0A803MIC4_CHEQI</name>
<keyword evidence="3" id="KW-0862">Zinc</keyword>
<dbReference type="AlphaFoldDB" id="A0A803MIC4"/>
<evidence type="ECO:0000259" key="6">
    <source>
        <dbReference type="PROSITE" id="PS50199"/>
    </source>
</evidence>
<proteinExistence type="predicted"/>
<evidence type="ECO:0000256" key="3">
    <source>
        <dbReference type="ARBA" id="ARBA00022833"/>
    </source>
</evidence>
<dbReference type="PANTHER" id="PTHR23111">
    <property type="entry name" value="ZINC FINGER PROTEIN"/>
    <property type="match status" value="1"/>
</dbReference>
<feature type="domain" description="RanBP2-type" evidence="6">
    <location>
        <begin position="201"/>
        <end position="230"/>
    </location>
</feature>
<dbReference type="InterPro" id="IPR001876">
    <property type="entry name" value="Znf_RanBP2"/>
</dbReference>
<dbReference type="Pfam" id="PF00641">
    <property type="entry name" value="Zn_ribbon_RanBP"/>
    <property type="match status" value="2"/>
</dbReference>
<evidence type="ECO:0000256" key="2">
    <source>
        <dbReference type="ARBA" id="ARBA00022771"/>
    </source>
</evidence>
<dbReference type="InterPro" id="IPR036443">
    <property type="entry name" value="Znf_RanBP2_sf"/>
</dbReference>
<dbReference type="OMA" id="QSTSAWY"/>
<dbReference type="PROSITE" id="PS01358">
    <property type="entry name" value="ZF_RANBP2_1"/>
    <property type="match status" value="3"/>
</dbReference>
<organism evidence="7 8">
    <name type="scientific">Chenopodium quinoa</name>
    <name type="common">Quinoa</name>
    <dbReference type="NCBI Taxonomy" id="63459"/>
    <lineage>
        <taxon>Eukaryota</taxon>
        <taxon>Viridiplantae</taxon>
        <taxon>Streptophyta</taxon>
        <taxon>Embryophyta</taxon>
        <taxon>Tracheophyta</taxon>
        <taxon>Spermatophyta</taxon>
        <taxon>Magnoliopsida</taxon>
        <taxon>eudicotyledons</taxon>
        <taxon>Gunneridae</taxon>
        <taxon>Pentapetalae</taxon>
        <taxon>Caryophyllales</taxon>
        <taxon>Chenopodiaceae</taxon>
        <taxon>Chenopodioideae</taxon>
        <taxon>Atripliceae</taxon>
        <taxon>Chenopodium</taxon>
    </lineage>
</organism>
<feature type="region of interest" description="Disordered" evidence="5">
    <location>
        <begin position="98"/>
        <end position="124"/>
    </location>
</feature>
<keyword evidence="8" id="KW-1185">Reference proteome</keyword>
<reference evidence="7" key="2">
    <citation type="submission" date="2021-03" db="UniProtKB">
        <authorList>
            <consortium name="EnsemblPlants"/>
        </authorList>
    </citation>
    <scope>IDENTIFICATION</scope>
</reference>
<dbReference type="PROSITE" id="PS50199">
    <property type="entry name" value="ZF_RANBP2_2"/>
    <property type="match status" value="3"/>
</dbReference>
<evidence type="ECO:0000313" key="8">
    <source>
        <dbReference type="Proteomes" id="UP000596660"/>
    </source>
</evidence>
<dbReference type="SUPFAM" id="SSF90209">
    <property type="entry name" value="Ran binding protein zinc finger-like"/>
    <property type="match status" value="2"/>
</dbReference>
<evidence type="ECO:0000256" key="1">
    <source>
        <dbReference type="ARBA" id="ARBA00022723"/>
    </source>
</evidence>
<evidence type="ECO:0000256" key="4">
    <source>
        <dbReference type="PROSITE-ProRule" id="PRU00322"/>
    </source>
</evidence>
<dbReference type="GO" id="GO:0003729">
    <property type="term" value="F:mRNA binding"/>
    <property type="evidence" value="ECO:0007669"/>
    <property type="project" value="TreeGrafter"/>
</dbReference>
<feature type="domain" description="RanBP2-type" evidence="6">
    <location>
        <begin position="168"/>
        <end position="197"/>
    </location>
</feature>
<feature type="compositionally biased region" description="Basic and acidic residues" evidence="5">
    <location>
        <begin position="103"/>
        <end position="114"/>
    </location>
</feature>
<evidence type="ECO:0000256" key="5">
    <source>
        <dbReference type="SAM" id="MobiDB-lite"/>
    </source>
</evidence>
<feature type="domain" description="RanBP2-type" evidence="6">
    <location>
        <begin position="130"/>
        <end position="159"/>
    </location>
</feature>
<sequence length="248" mass="27841">MLGADAQSTSAWYPYGFRVVIQVCNICSLQGSCDRAFVMLGESEGGARMVDVMRLLLTYALDPVTISGAVSTTSIEQAESASRRLLSLLVNLSEASTGLPPREFSENSAHKKEQSVNSRDAALSQDVEKKKGDWTCPKCNFMNFSKNIKCRKCNEEGPKRVSAVVEMKKGDWKCLQCECINFASRRNCFRCKDPRPPRALEPGEWECFKCDFLNFRRNVICLKCGSEPHKEAVPHDKIQNKRTNLVVE</sequence>
<protein>
    <recommendedName>
        <fullName evidence="6">RanBP2-type domain-containing protein</fullName>
    </recommendedName>
</protein>
<dbReference type="Gene3D" id="4.10.1060.10">
    <property type="entry name" value="Zinc finger, RanBP2-type"/>
    <property type="match status" value="3"/>
</dbReference>
<reference evidence="7" key="1">
    <citation type="journal article" date="2017" name="Nature">
        <title>The genome of Chenopodium quinoa.</title>
        <authorList>
            <person name="Jarvis D.E."/>
            <person name="Ho Y.S."/>
            <person name="Lightfoot D.J."/>
            <person name="Schmoeckel S.M."/>
            <person name="Li B."/>
            <person name="Borm T.J.A."/>
            <person name="Ohyanagi H."/>
            <person name="Mineta K."/>
            <person name="Michell C.T."/>
            <person name="Saber N."/>
            <person name="Kharbatia N.M."/>
            <person name="Rupper R.R."/>
            <person name="Sharp A.R."/>
            <person name="Dally N."/>
            <person name="Boughton B.A."/>
            <person name="Woo Y.H."/>
            <person name="Gao G."/>
            <person name="Schijlen E.G.W.M."/>
            <person name="Guo X."/>
            <person name="Momin A.A."/>
            <person name="Negrao S."/>
            <person name="Al-Babili S."/>
            <person name="Gehring C."/>
            <person name="Roessner U."/>
            <person name="Jung C."/>
            <person name="Murphy K."/>
            <person name="Arold S.T."/>
            <person name="Gojobori T."/>
            <person name="van der Linden C.G."/>
            <person name="van Loo E.N."/>
            <person name="Jellen E.N."/>
            <person name="Maughan P.J."/>
            <person name="Tester M."/>
        </authorList>
    </citation>
    <scope>NUCLEOTIDE SEQUENCE [LARGE SCALE GENOMIC DNA]</scope>
    <source>
        <strain evidence="7">cv. PI 614886</strain>
    </source>
</reference>
<dbReference type="GO" id="GO:0005737">
    <property type="term" value="C:cytoplasm"/>
    <property type="evidence" value="ECO:0007669"/>
    <property type="project" value="TreeGrafter"/>
</dbReference>
<evidence type="ECO:0000313" key="7">
    <source>
        <dbReference type="EnsemblPlants" id="AUR62029872-RA:cds"/>
    </source>
</evidence>
<keyword evidence="1" id="KW-0479">Metal-binding</keyword>
<dbReference type="GO" id="GO:0008270">
    <property type="term" value="F:zinc ion binding"/>
    <property type="evidence" value="ECO:0007669"/>
    <property type="project" value="UniProtKB-KW"/>
</dbReference>
<accession>A0A803MIC4</accession>
<dbReference type="EnsemblPlants" id="AUR62029872-RA">
    <property type="protein sequence ID" value="AUR62029872-RA:cds"/>
    <property type="gene ID" value="AUR62029872"/>
</dbReference>